<comment type="caution">
    <text evidence="1">The sequence shown here is derived from an EMBL/GenBank/DDBJ whole genome shotgun (WGS) entry which is preliminary data.</text>
</comment>
<dbReference type="EMBL" id="JANBUN010000263">
    <property type="protein sequence ID" value="KAJ2805254.1"/>
    <property type="molecule type" value="Genomic_DNA"/>
</dbReference>
<keyword evidence="2" id="KW-1185">Reference proteome</keyword>
<evidence type="ECO:0000313" key="2">
    <source>
        <dbReference type="Proteomes" id="UP001140087"/>
    </source>
</evidence>
<name>A0ACC1LCL3_9FUNG</name>
<gene>
    <name evidence="1" type="ORF">H4R21_001325</name>
</gene>
<reference evidence="1" key="1">
    <citation type="submission" date="2022-07" db="EMBL/GenBank/DDBJ databases">
        <title>Phylogenomic reconstructions and comparative analyses of Kickxellomycotina fungi.</title>
        <authorList>
            <person name="Reynolds N.K."/>
            <person name="Stajich J.E."/>
            <person name="Barry K."/>
            <person name="Grigoriev I.V."/>
            <person name="Crous P."/>
            <person name="Smith M.E."/>
        </authorList>
    </citation>
    <scope>NUCLEOTIDE SEQUENCE</scope>
    <source>
        <strain evidence="1">BCRC 34780</strain>
    </source>
</reference>
<dbReference type="Proteomes" id="UP001140087">
    <property type="component" value="Unassembled WGS sequence"/>
</dbReference>
<protein>
    <submittedName>
        <fullName evidence="1">Uncharacterized protein</fullName>
    </submittedName>
</protein>
<evidence type="ECO:0000313" key="1">
    <source>
        <dbReference type="EMBL" id="KAJ2805254.1"/>
    </source>
</evidence>
<proteinExistence type="predicted"/>
<organism evidence="1 2">
    <name type="scientific">Coemansia helicoidea</name>
    <dbReference type="NCBI Taxonomy" id="1286919"/>
    <lineage>
        <taxon>Eukaryota</taxon>
        <taxon>Fungi</taxon>
        <taxon>Fungi incertae sedis</taxon>
        <taxon>Zoopagomycota</taxon>
        <taxon>Kickxellomycotina</taxon>
        <taxon>Kickxellomycetes</taxon>
        <taxon>Kickxellales</taxon>
        <taxon>Kickxellaceae</taxon>
        <taxon>Coemansia</taxon>
    </lineage>
</organism>
<sequence>MVPVDSSGSRRQPADLAARYTLLQIIGEGQYGKVYKAIHRCSGVMVAMKIVSKLGWKRVEIETCREEMRLLQQLDHPHVIQLIEYFETETEVYIVMEYCKCDLATYLKRHGGYLRLEEVRMIALQLVSGLRYLHRLGVVHHDIKLPNALVGADRRVKWCDLGLATQMTRDGKPIYVHALKGTPLYMAPEILRKSRYTYKADMWSLGVVIYELYVGKTPFRTTSLADLKQNIMEEDIVWPRDIPPLLKDFLHGLLQRDPADRMHWSQLRRHPFLYSTGTERSPQAADSLRSSTSTLQ</sequence>
<accession>A0ACC1LCL3</accession>